<gene>
    <name evidence="1" type="ORF">ETAA1_23230</name>
</gene>
<proteinExistence type="predicted"/>
<reference evidence="1 2" key="1">
    <citation type="submission" date="2019-02" db="EMBL/GenBank/DDBJ databases">
        <title>Deep-cultivation of Planctomycetes and their phenomic and genomic characterization uncovers novel biology.</title>
        <authorList>
            <person name="Wiegand S."/>
            <person name="Jogler M."/>
            <person name="Boedeker C."/>
            <person name="Pinto D."/>
            <person name="Vollmers J."/>
            <person name="Rivas-Marin E."/>
            <person name="Kohn T."/>
            <person name="Peeters S.H."/>
            <person name="Heuer A."/>
            <person name="Rast P."/>
            <person name="Oberbeckmann S."/>
            <person name="Bunk B."/>
            <person name="Jeske O."/>
            <person name="Meyerdierks A."/>
            <person name="Storesund J.E."/>
            <person name="Kallscheuer N."/>
            <person name="Luecker S."/>
            <person name="Lage O.M."/>
            <person name="Pohl T."/>
            <person name="Merkel B.J."/>
            <person name="Hornburger P."/>
            <person name="Mueller R.-W."/>
            <person name="Bruemmer F."/>
            <person name="Labrenz M."/>
            <person name="Spormann A.M."/>
            <person name="Op den Camp H."/>
            <person name="Overmann J."/>
            <person name="Amann R."/>
            <person name="Jetten M.S.M."/>
            <person name="Mascher T."/>
            <person name="Medema M.H."/>
            <person name="Devos D.P."/>
            <person name="Kaster A.-K."/>
            <person name="Ovreas L."/>
            <person name="Rohde M."/>
            <person name="Galperin M.Y."/>
            <person name="Jogler C."/>
        </authorList>
    </citation>
    <scope>NUCLEOTIDE SEQUENCE [LARGE SCALE GENOMIC DNA]</scope>
    <source>
        <strain evidence="1 2">ETA_A1</strain>
    </source>
</reference>
<dbReference type="Proteomes" id="UP000319576">
    <property type="component" value="Chromosome"/>
</dbReference>
<dbReference type="AlphaFoldDB" id="A0A517XS84"/>
<dbReference type="KEGG" id="uli:ETAA1_23230"/>
<dbReference type="EMBL" id="CP036273">
    <property type="protein sequence ID" value="QDU20371.1"/>
    <property type="molecule type" value="Genomic_DNA"/>
</dbReference>
<evidence type="ECO:0000313" key="1">
    <source>
        <dbReference type="EMBL" id="QDU20371.1"/>
    </source>
</evidence>
<protein>
    <recommendedName>
        <fullName evidence="3">SMI1/KNR4 family protein</fullName>
    </recommendedName>
</protein>
<evidence type="ECO:0000313" key="2">
    <source>
        <dbReference type="Proteomes" id="UP000319576"/>
    </source>
</evidence>
<accession>A0A517XS84</accession>
<evidence type="ECO:0008006" key="3">
    <source>
        <dbReference type="Google" id="ProtNLM"/>
    </source>
</evidence>
<sequence length="51" mass="5487">MYESRDFAPMPVLADALEDAGCADNDILAHCRGDGPHVRGCWVVDLVLGKS</sequence>
<name>A0A517XS84_9BACT</name>
<organism evidence="1 2">
    <name type="scientific">Urbifossiella limnaea</name>
    <dbReference type="NCBI Taxonomy" id="2528023"/>
    <lineage>
        <taxon>Bacteria</taxon>
        <taxon>Pseudomonadati</taxon>
        <taxon>Planctomycetota</taxon>
        <taxon>Planctomycetia</taxon>
        <taxon>Gemmatales</taxon>
        <taxon>Gemmataceae</taxon>
        <taxon>Urbifossiella</taxon>
    </lineage>
</organism>
<keyword evidence="2" id="KW-1185">Reference proteome</keyword>